<proteinExistence type="predicted"/>
<evidence type="ECO:0000313" key="2">
    <source>
        <dbReference type="EMBL" id="ABP69352.1"/>
    </source>
</evidence>
<name>A4WPN8_CERS5</name>
<feature type="region of interest" description="Disordered" evidence="1">
    <location>
        <begin position="1"/>
        <end position="24"/>
    </location>
</feature>
<sequence length="108" mass="11892">MMAESWPSHATSSTNIQKERVMQQPQMHQIPSFLLNDIANYLAERPFREVEPLLNGIRRTCAPLPTTAPSPELQEASPTVPDNAPPEPVAAAAPALRKPTTRSKPRAK</sequence>
<evidence type="ECO:0000256" key="1">
    <source>
        <dbReference type="SAM" id="MobiDB-lite"/>
    </source>
</evidence>
<dbReference type="STRING" id="349102.Rsph17025_0446"/>
<feature type="compositionally biased region" description="Low complexity" evidence="1">
    <location>
        <begin position="89"/>
        <end position="98"/>
    </location>
</feature>
<protein>
    <submittedName>
        <fullName evidence="2">Uncharacterized protein</fullName>
    </submittedName>
</protein>
<dbReference type="EMBL" id="CP000661">
    <property type="protein sequence ID" value="ABP69352.1"/>
    <property type="molecule type" value="Genomic_DNA"/>
</dbReference>
<gene>
    <name evidence="2" type="ordered locus">Rsph17025_0446</name>
</gene>
<reference evidence="2" key="1">
    <citation type="submission" date="2007-04" db="EMBL/GenBank/DDBJ databases">
        <title>Complete sequence of chromosome of Rhodobacter sphaeroides ATCC 17025.</title>
        <authorList>
            <consortium name="US DOE Joint Genome Institute"/>
            <person name="Copeland A."/>
            <person name="Lucas S."/>
            <person name="Lapidus A."/>
            <person name="Barry K."/>
            <person name="Detter J.C."/>
            <person name="Glavina del Rio T."/>
            <person name="Hammon N."/>
            <person name="Israni S."/>
            <person name="Dalin E."/>
            <person name="Tice H."/>
            <person name="Pitluck S."/>
            <person name="Chertkov O."/>
            <person name="Brettin T."/>
            <person name="Bruce D."/>
            <person name="Han C."/>
            <person name="Schmutz J."/>
            <person name="Larimer F."/>
            <person name="Land M."/>
            <person name="Hauser L."/>
            <person name="Kyrpides N."/>
            <person name="Kim E."/>
            <person name="Richardson P."/>
            <person name="Mackenzie C."/>
            <person name="Choudhary M."/>
            <person name="Donohue T.J."/>
            <person name="Kaplan S."/>
        </authorList>
    </citation>
    <scope>NUCLEOTIDE SEQUENCE [LARGE SCALE GENOMIC DNA]</scope>
    <source>
        <strain evidence="2">ATCC 17025</strain>
    </source>
</reference>
<dbReference type="KEGG" id="rsq:Rsph17025_0446"/>
<organism evidence="2">
    <name type="scientific">Cereibacter sphaeroides (strain ATCC 17025 / ATH 2.4.3)</name>
    <name type="common">Rhodobacter sphaeroides</name>
    <dbReference type="NCBI Taxonomy" id="349102"/>
    <lineage>
        <taxon>Bacteria</taxon>
        <taxon>Pseudomonadati</taxon>
        <taxon>Pseudomonadota</taxon>
        <taxon>Alphaproteobacteria</taxon>
        <taxon>Rhodobacterales</taxon>
        <taxon>Paracoccaceae</taxon>
        <taxon>Cereibacter</taxon>
    </lineage>
</organism>
<dbReference type="HOGENOM" id="CLU_2194930_0_0_5"/>
<dbReference type="AlphaFoldDB" id="A4WPN8"/>
<feature type="region of interest" description="Disordered" evidence="1">
    <location>
        <begin position="61"/>
        <end position="108"/>
    </location>
</feature>
<accession>A4WPN8</accession>
<feature type="compositionally biased region" description="Basic residues" evidence="1">
    <location>
        <begin position="99"/>
        <end position="108"/>
    </location>
</feature>